<evidence type="ECO:0000256" key="11">
    <source>
        <dbReference type="ARBA" id="ARBA00066554"/>
    </source>
</evidence>
<keyword evidence="16" id="KW-1185">Reference proteome</keyword>
<comment type="cofactor">
    <cofactor evidence="1">
        <name>Zn(2+)</name>
        <dbReference type="ChEBI" id="CHEBI:29105"/>
    </cofactor>
</comment>
<evidence type="ECO:0000313" key="15">
    <source>
        <dbReference type="EMBL" id="NBI27567.1"/>
    </source>
</evidence>
<feature type="domain" description="Peptidase M14" evidence="14">
    <location>
        <begin position="117"/>
        <end position="421"/>
    </location>
</feature>
<dbReference type="PRINTS" id="PR00765">
    <property type="entry name" value="CRBOXYPTASEA"/>
</dbReference>
<evidence type="ECO:0000259" key="13">
    <source>
        <dbReference type="PROSITE" id="PS50060"/>
    </source>
</evidence>
<comment type="caution">
    <text evidence="15">The sequence shown here is derived from an EMBL/GenBank/DDBJ whole genome shotgun (WGS) entry which is preliminary data.</text>
</comment>
<organism evidence="15 16">
    <name type="scientific">Chengkuizengella marina</name>
    <dbReference type="NCBI Taxonomy" id="2507566"/>
    <lineage>
        <taxon>Bacteria</taxon>
        <taxon>Bacillati</taxon>
        <taxon>Bacillota</taxon>
        <taxon>Bacilli</taxon>
        <taxon>Bacillales</taxon>
        <taxon>Paenibacillaceae</taxon>
        <taxon>Chengkuizengella</taxon>
    </lineage>
</organism>
<dbReference type="OrthoDB" id="9811296at2"/>
<dbReference type="SUPFAM" id="SSF49899">
    <property type="entry name" value="Concanavalin A-like lectins/glucanases"/>
    <property type="match status" value="1"/>
</dbReference>
<dbReference type="GO" id="GO:0006508">
    <property type="term" value="P:proteolysis"/>
    <property type="evidence" value="ECO:0007669"/>
    <property type="project" value="UniProtKB-KW"/>
</dbReference>
<keyword evidence="6" id="KW-0732">Signal</keyword>
<evidence type="ECO:0000256" key="2">
    <source>
        <dbReference type="ARBA" id="ARBA00005988"/>
    </source>
</evidence>
<dbReference type="SUPFAM" id="SSF53187">
    <property type="entry name" value="Zn-dependent exopeptidases"/>
    <property type="match status" value="1"/>
</dbReference>
<evidence type="ECO:0000256" key="8">
    <source>
        <dbReference type="ARBA" id="ARBA00022833"/>
    </source>
</evidence>
<dbReference type="SMART" id="SM00631">
    <property type="entry name" value="Zn_pept"/>
    <property type="match status" value="1"/>
</dbReference>
<evidence type="ECO:0000313" key="16">
    <source>
        <dbReference type="Proteomes" id="UP000448943"/>
    </source>
</evidence>
<accession>A0A6N9PX34</accession>
<reference evidence="15 16" key="1">
    <citation type="submission" date="2019-01" db="EMBL/GenBank/DDBJ databases">
        <title>Chengkuizengella sp. nov., isolated from deep-sea sediment of East Pacific Ocean.</title>
        <authorList>
            <person name="Yang J."/>
            <person name="Lai Q."/>
            <person name="Shao Z."/>
        </authorList>
    </citation>
    <scope>NUCLEOTIDE SEQUENCE [LARGE SCALE GENOMIC DNA]</scope>
    <source>
        <strain evidence="15 16">YPA3-1-1</strain>
    </source>
</reference>
<dbReference type="InterPro" id="IPR000998">
    <property type="entry name" value="MAM_dom"/>
</dbReference>
<sequence length="632" mass="70055">MNAFKGYRLCFSVILMFCLVATPLITPVSLIVDANSEVQNKEAEGPLMFRIDNVSTKEQRTEIARTGVVIEEIGENYVIVIAHPTEVKDLKKLNFSLTEQMTNDQFQALDFPNSDSGYHNYQEMVDVIDQAALDHPNILEKFSIGQSYEGRELWAVKISDNPSVDEDEAEVLYTGLHHAREHLTVEMTLYLMNLFTDEYGTNSEVTNLVDNREIFLVFNLNPDGGEYDIRNGSYDFWRKNRQLNSGSSYVGTDLNRNYGYRWGCCGGSSGNTSSDTYRGTSPFSAPETNALRNFVDSRIIDGKMQITTAVSFHTYGELILYPYGYTYTDVPSDMTQDDHDVMVTLANQMANMNGYTPQQSSELYITDGDMTDWTYGEHKIMSFTYEMYPTSSNPGFYPPDEIIQRETERNRDAILYLTDKADCPYDVIGKASQYCGGDGGGETEIVFEDDFETDKGWTSDPNGTDTATTGMWERANPETTSYSGTKQQGTTTSGSYDLVTGGSAGSSVGANDIDSGDTTIVSPDITLPTDGNLSVSFSYYFSHYSNATSADYFRLSVVQENGSVDTIFEDLGAGIDQDANWSFQSVDLTSYAGQTIQLQFEAADASSGSLVEAGVDDVKVEKEVVTSNVTID</sequence>
<dbReference type="CDD" id="cd03859">
    <property type="entry name" value="M14_CPT"/>
    <property type="match status" value="1"/>
</dbReference>
<evidence type="ECO:0000259" key="14">
    <source>
        <dbReference type="PROSITE" id="PS52035"/>
    </source>
</evidence>
<dbReference type="GO" id="GO:0004181">
    <property type="term" value="F:metallocarboxypeptidase activity"/>
    <property type="evidence" value="ECO:0007669"/>
    <property type="project" value="InterPro"/>
</dbReference>
<dbReference type="GO" id="GO:0005615">
    <property type="term" value="C:extracellular space"/>
    <property type="evidence" value="ECO:0007669"/>
    <property type="project" value="TreeGrafter"/>
</dbReference>
<evidence type="ECO:0000256" key="6">
    <source>
        <dbReference type="ARBA" id="ARBA00022729"/>
    </source>
</evidence>
<evidence type="ECO:0000256" key="4">
    <source>
        <dbReference type="ARBA" id="ARBA00022670"/>
    </source>
</evidence>
<dbReference type="GO" id="GO:0016020">
    <property type="term" value="C:membrane"/>
    <property type="evidence" value="ECO:0007669"/>
    <property type="project" value="InterPro"/>
</dbReference>
<dbReference type="AlphaFoldDB" id="A0A6N9PX34"/>
<keyword evidence="9" id="KW-0482">Metalloprotease</keyword>
<protein>
    <recommendedName>
        <fullName evidence="11">carboxypeptidase T</fullName>
        <ecNumber evidence="11">3.4.17.18</ecNumber>
    </recommendedName>
</protein>
<dbReference type="PROSITE" id="PS52035">
    <property type="entry name" value="PEPTIDASE_M14"/>
    <property type="match status" value="1"/>
</dbReference>
<evidence type="ECO:0000256" key="5">
    <source>
        <dbReference type="ARBA" id="ARBA00022723"/>
    </source>
</evidence>
<name>A0A6N9PX34_9BACL</name>
<dbReference type="InterPro" id="IPR013320">
    <property type="entry name" value="ConA-like_dom_sf"/>
</dbReference>
<dbReference type="GO" id="GO:0008270">
    <property type="term" value="F:zinc ion binding"/>
    <property type="evidence" value="ECO:0007669"/>
    <property type="project" value="InterPro"/>
</dbReference>
<dbReference type="InterPro" id="IPR033810">
    <property type="entry name" value="Carboxypeptidase_T"/>
</dbReference>
<dbReference type="FunFam" id="3.40.630.10:FF:000084">
    <property type="entry name" value="Carboxypeptidase B2"/>
    <property type="match status" value="1"/>
</dbReference>
<dbReference type="PROSITE" id="PS50060">
    <property type="entry name" value="MAM_2"/>
    <property type="match status" value="1"/>
</dbReference>
<dbReference type="Proteomes" id="UP000448943">
    <property type="component" value="Unassembled WGS sequence"/>
</dbReference>
<keyword evidence="3 15" id="KW-0121">Carboxypeptidase</keyword>
<feature type="active site" description="Proton donor/acceptor" evidence="12">
    <location>
        <position position="386"/>
    </location>
</feature>
<dbReference type="PANTHER" id="PTHR11705">
    <property type="entry name" value="PROTEASE FAMILY M14 CARBOXYPEPTIDASE A,B"/>
    <property type="match status" value="1"/>
</dbReference>
<dbReference type="RefSeq" id="WP_160643646.1">
    <property type="nucleotide sequence ID" value="NZ_SIJB01000004.1"/>
</dbReference>
<proteinExistence type="inferred from homology"/>
<dbReference type="Gene3D" id="3.40.630.10">
    <property type="entry name" value="Zn peptidases"/>
    <property type="match status" value="1"/>
</dbReference>
<dbReference type="Pfam" id="PF00246">
    <property type="entry name" value="Peptidase_M14"/>
    <property type="match status" value="1"/>
</dbReference>
<keyword evidence="5" id="KW-0479">Metal-binding</keyword>
<dbReference type="Gene3D" id="2.60.120.200">
    <property type="match status" value="1"/>
</dbReference>
<keyword evidence="8" id="KW-0862">Zinc</keyword>
<dbReference type="EC" id="3.4.17.18" evidence="11"/>
<evidence type="ECO:0000256" key="9">
    <source>
        <dbReference type="ARBA" id="ARBA00023049"/>
    </source>
</evidence>
<dbReference type="EMBL" id="SIJB01000004">
    <property type="protein sequence ID" value="NBI27567.1"/>
    <property type="molecule type" value="Genomic_DNA"/>
</dbReference>
<evidence type="ECO:0000256" key="1">
    <source>
        <dbReference type="ARBA" id="ARBA00001947"/>
    </source>
</evidence>
<evidence type="ECO:0000256" key="12">
    <source>
        <dbReference type="PROSITE-ProRule" id="PRU01379"/>
    </source>
</evidence>
<dbReference type="PANTHER" id="PTHR11705:SF143">
    <property type="entry name" value="SLL0236 PROTEIN"/>
    <property type="match status" value="1"/>
</dbReference>
<evidence type="ECO:0000256" key="10">
    <source>
        <dbReference type="ARBA" id="ARBA00050859"/>
    </source>
</evidence>
<gene>
    <name evidence="15" type="ORF">ERL59_01110</name>
</gene>
<keyword evidence="7" id="KW-0378">Hydrolase</keyword>
<dbReference type="InterPro" id="IPR000834">
    <property type="entry name" value="Peptidase_M14"/>
</dbReference>
<comment type="similarity">
    <text evidence="2 12">Belongs to the peptidase M14 family.</text>
</comment>
<keyword evidence="4" id="KW-0645">Protease</keyword>
<evidence type="ECO:0000256" key="3">
    <source>
        <dbReference type="ARBA" id="ARBA00022645"/>
    </source>
</evidence>
<comment type="catalytic activity">
    <reaction evidence="10">
        <text>Releases a C-terminal residue, which may be hydrophobic or positively charged.</text>
        <dbReference type="EC" id="3.4.17.18"/>
    </reaction>
</comment>
<evidence type="ECO:0000256" key="7">
    <source>
        <dbReference type="ARBA" id="ARBA00022801"/>
    </source>
</evidence>
<feature type="domain" description="MAM" evidence="13">
    <location>
        <begin position="447"/>
        <end position="620"/>
    </location>
</feature>